<accession>D5V4S6</accession>
<keyword evidence="4" id="KW-1185">Reference proteome</keyword>
<dbReference type="EMBL" id="CP001999">
    <property type="protein sequence ID" value="ADG92981.1"/>
    <property type="molecule type" value="Genomic_DNA"/>
</dbReference>
<keyword evidence="2" id="KW-0472">Membrane</keyword>
<reference evidence="3 4" key="1">
    <citation type="journal article" date="2010" name="Stand. Genomic Sci.">
        <title>Complete genome sequence of Arcobacter nitrofigilis type strain (CI).</title>
        <authorList>
            <person name="Pati A."/>
            <person name="Gronow S."/>
            <person name="Lapidus A."/>
            <person name="Copeland A."/>
            <person name="Glavina Del Rio T."/>
            <person name="Nolan M."/>
            <person name="Lucas S."/>
            <person name="Tice H."/>
            <person name="Cheng J.F."/>
            <person name="Han C."/>
            <person name="Chertkov O."/>
            <person name="Bruce D."/>
            <person name="Tapia R."/>
            <person name="Goodwin L."/>
            <person name="Pitluck S."/>
            <person name="Liolios K."/>
            <person name="Ivanova N."/>
            <person name="Mavromatis K."/>
            <person name="Chen A."/>
            <person name="Palaniappan K."/>
            <person name="Land M."/>
            <person name="Hauser L."/>
            <person name="Chang Y.J."/>
            <person name="Jeffries C.D."/>
            <person name="Detter J.C."/>
            <person name="Rohde M."/>
            <person name="Goker M."/>
            <person name="Bristow J."/>
            <person name="Eisen J.A."/>
            <person name="Markowitz V."/>
            <person name="Hugenholtz P."/>
            <person name="Klenk H.P."/>
            <person name="Kyrpides N.C."/>
        </authorList>
    </citation>
    <scope>NUCLEOTIDE SEQUENCE [LARGE SCALE GENOMIC DNA]</scope>
    <source>
        <strain evidence="4">ATCC 33309 / DSM 7299 / CCUG 15893 / LMG 7604 / NCTC 12251 / CI</strain>
    </source>
</reference>
<protein>
    <submittedName>
        <fullName evidence="3">Uncharacterized protein</fullName>
    </submittedName>
</protein>
<feature type="coiled-coil region" evidence="1">
    <location>
        <begin position="51"/>
        <end position="92"/>
    </location>
</feature>
<name>D5V4S6_ARCNC</name>
<dbReference type="Proteomes" id="UP000000939">
    <property type="component" value="Chromosome"/>
</dbReference>
<feature type="transmembrane region" description="Helical" evidence="2">
    <location>
        <begin position="142"/>
        <end position="163"/>
    </location>
</feature>
<dbReference type="RefSeq" id="WP_013135126.1">
    <property type="nucleotide sequence ID" value="NC_014166.1"/>
</dbReference>
<dbReference type="KEGG" id="ant:Arnit_1323"/>
<dbReference type="HOGENOM" id="CLU_843707_0_0_7"/>
<keyword evidence="1" id="KW-0175">Coiled coil</keyword>
<evidence type="ECO:0000313" key="4">
    <source>
        <dbReference type="Proteomes" id="UP000000939"/>
    </source>
</evidence>
<evidence type="ECO:0000313" key="3">
    <source>
        <dbReference type="EMBL" id="ADG92981.1"/>
    </source>
</evidence>
<dbReference type="AlphaFoldDB" id="D5V4S6"/>
<gene>
    <name evidence="3" type="ordered locus">Arnit_1323</name>
</gene>
<evidence type="ECO:0000256" key="2">
    <source>
        <dbReference type="SAM" id="Phobius"/>
    </source>
</evidence>
<keyword evidence="2" id="KW-0812">Transmembrane</keyword>
<dbReference type="STRING" id="572480.Arnit_1323"/>
<proteinExistence type="predicted"/>
<keyword evidence="2" id="KW-1133">Transmembrane helix</keyword>
<evidence type="ECO:0000256" key="1">
    <source>
        <dbReference type="SAM" id="Coils"/>
    </source>
</evidence>
<sequence length="329" mass="37977">MEKRALEIEKLKAALGESLTQEEIEKKLKEKLENTNNETIKSEVIVEKIVKQELVNDETNESENIDKINDEIIKESEEVEEISEELESEEVDEKSIDSIEEPEDKSADFEIQVEEISAEKLAILNKRRMEDLKANKKSSINIVIYLFSFIAILLIIFAAYLFMNKPAVKEVVVYKKSEPKEIIKEVVKEKIVPATPLDDKQLKSYFNSNKYEIYKCYDFKVGVATFPNECKKPLEEFLAKNKDSFKLEITGVVSPDDIALVKKVNLGDASPKMREYIVRGFSRERVLETSFYIRDVLKDDVILTPVNYYVTSKKVSKGVIIKAYYLEKQ</sequence>
<organism evidence="3 4">
    <name type="scientific">Arcobacter nitrofigilis (strain ATCC 33309 / DSM 7299 / CCUG 15893 / LMG 7604 / NCTC 12251 / CI)</name>
    <name type="common">Campylobacter nitrofigilis</name>
    <dbReference type="NCBI Taxonomy" id="572480"/>
    <lineage>
        <taxon>Bacteria</taxon>
        <taxon>Pseudomonadati</taxon>
        <taxon>Campylobacterota</taxon>
        <taxon>Epsilonproteobacteria</taxon>
        <taxon>Campylobacterales</taxon>
        <taxon>Arcobacteraceae</taxon>
        <taxon>Arcobacter</taxon>
    </lineage>
</organism>
<dbReference type="OrthoDB" id="5349360at2"/>